<dbReference type="AlphaFoldDB" id="C9LFV5"/>
<dbReference type="STRING" id="626522.GCWU000325_01093"/>
<evidence type="ECO:0000259" key="2">
    <source>
        <dbReference type="Pfam" id="PF00117"/>
    </source>
</evidence>
<reference evidence="3" key="1">
    <citation type="submission" date="2009-09" db="EMBL/GenBank/DDBJ databases">
        <authorList>
            <person name="Weinstock G."/>
            <person name="Sodergren E."/>
            <person name="Clifton S."/>
            <person name="Fulton L."/>
            <person name="Fulton B."/>
            <person name="Courtney L."/>
            <person name="Fronick C."/>
            <person name="Harrison M."/>
            <person name="Strong C."/>
            <person name="Farmer C."/>
            <person name="Delahaunty K."/>
            <person name="Markovic C."/>
            <person name="Hall O."/>
            <person name="Minx P."/>
            <person name="Tomlinson C."/>
            <person name="Mitreva M."/>
            <person name="Nelson J."/>
            <person name="Hou S."/>
            <person name="Wollam A."/>
            <person name="Pepin K.H."/>
            <person name="Johnson M."/>
            <person name="Bhonagiri V."/>
            <person name="Nash W.E."/>
            <person name="Warren W."/>
            <person name="Chinwalla A."/>
            <person name="Mardis E.R."/>
            <person name="Wilson R.K."/>
        </authorList>
    </citation>
    <scope>NUCLEOTIDE SEQUENCE [LARGE SCALE GENOMIC DNA]</scope>
    <source>
        <strain evidence="3">ATCC 51259</strain>
    </source>
</reference>
<protein>
    <submittedName>
        <fullName evidence="3">Glutamine amidotransferase, class I</fullName>
    </submittedName>
</protein>
<accession>C9LFV5</accession>
<dbReference type="eggNOG" id="COG0512">
    <property type="taxonomic scope" value="Bacteria"/>
</dbReference>
<dbReference type="PROSITE" id="PS51273">
    <property type="entry name" value="GATASE_TYPE_1"/>
    <property type="match status" value="1"/>
</dbReference>
<sequence>MCKKHQKAIAESAYPWRALYEKGKNNNFAPRMKRVLLINQHDSFVYNLVQTFRKATPAIDCRVMDYDYLDEDEALTYDGLVLSPGPGLPEDFPRTLSLLRRWIDQPETRPLLGVCMGHQELGALWNCPCRPLPHPAHGISSILKRTTPAPRLLQGTSAAVRVGRYHSWALEVTSAAPFIIDALTEEDDCLMMMHHSQLPLWGVQFHPESILTPEGGIMLANWAGLL</sequence>
<dbReference type="Proteomes" id="UP000003460">
    <property type="component" value="Unassembled WGS sequence"/>
</dbReference>
<dbReference type="PRINTS" id="PR00097">
    <property type="entry name" value="ANTSNTHASEII"/>
</dbReference>
<dbReference type="EMBL" id="ACIJ02000018">
    <property type="protein sequence ID" value="EEX71563.1"/>
    <property type="molecule type" value="Genomic_DNA"/>
</dbReference>
<dbReference type="InterPro" id="IPR006221">
    <property type="entry name" value="TrpG/PapA_dom"/>
</dbReference>
<dbReference type="PRINTS" id="PR00096">
    <property type="entry name" value="GATASE"/>
</dbReference>
<evidence type="ECO:0000313" key="3">
    <source>
        <dbReference type="EMBL" id="EEX71563.1"/>
    </source>
</evidence>
<dbReference type="Gene3D" id="3.40.50.880">
    <property type="match status" value="1"/>
</dbReference>
<dbReference type="GO" id="GO:0000162">
    <property type="term" value="P:L-tryptophan biosynthetic process"/>
    <property type="evidence" value="ECO:0007669"/>
    <property type="project" value="TreeGrafter"/>
</dbReference>
<keyword evidence="1 3" id="KW-0315">Glutamine amidotransferase</keyword>
<dbReference type="Pfam" id="PF00117">
    <property type="entry name" value="GATase"/>
    <property type="match status" value="1"/>
</dbReference>
<keyword evidence="4" id="KW-1185">Reference proteome</keyword>
<dbReference type="PANTHER" id="PTHR43418">
    <property type="entry name" value="MULTIFUNCTIONAL TRYPTOPHAN BIOSYNTHESIS PROTEIN-RELATED"/>
    <property type="match status" value="1"/>
</dbReference>
<dbReference type="CDD" id="cd01743">
    <property type="entry name" value="GATase1_Anthranilate_Synthase"/>
    <property type="match status" value="1"/>
</dbReference>
<evidence type="ECO:0000313" key="4">
    <source>
        <dbReference type="Proteomes" id="UP000003460"/>
    </source>
</evidence>
<dbReference type="PANTHER" id="PTHR43418:SF4">
    <property type="entry name" value="MULTIFUNCTIONAL TRYPTOPHAN BIOSYNTHESIS PROTEIN"/>
    <property type="match status" value="1"/>
</dbReference>
<dbReference type="InterPro" id="IPR050472">
    <property type="entry name" value="Anth_synth/Amidotransfase"/>
</dbReference>
<proteinExistence type="predicted"/>
<evidence type="ECO:0000256" key="1">
    <source>
        <dbReference type="ARBA" id="ARBA00022962"/>
    </source>
</evidence>
<name>C9LFV5_9BACT</name>
<dbReference type="HOGENOM" id="CLU_014340_1_2_10"/>
<dbReference type="InterPro" id="IPR029062">
    <property type="entry name" value="Class_I_gatase-like"/>
</dbReference>
<organism evidence="3 4">
    <name type="scientific">Alloprevotella tannerae ATCC 51259</name>
    <dbReference type="NCBI Taxonomy" id="626522"/>
    <lineage>
        <taxon>Bacteria</taxon>
        <taxon>Pseudomonadati</taxon>
        <taxon>Bacteroidota</taxon>
        <taxon>Bacteroidia</taxon>
        <taxon>Bacteroidales</taxon>
        <taxon>Prevotellaceae</taxon>
        <taxon>Alloprevotella</taxon>
    </lineage>
</organism>
<dbReference type="SUPFAM" id="SSF52317">
    <property type="entry name" value="Class I glutamine amidotransferase-like"/>
    <property type="match status" value="1"/>
</dbReference>
<dbReference type="GO" id="GO:0005829">
    <property type="term" value="C:cytosol"/>
    <property type="evidence" value="ECO:0007669"/>
    <property type="project" value="TreeGrafter"/>
</dbReference>
<dbReference type="InterPro" id="IPR017926">
    <property type="entry name" value="GATASE"/>
</dbReference>
<dbReference type="GO" id="GO:0046820">
    <property type="term" value="F:4-amino-4-deoxychorismate synthase activity"/>
    <property type="evidence" value="ECO:0007669"/>
    <property type="project" value="TreeGrafter"/>
</dbReference>
<gene>
    <name evidence="3" type="ORF">GCWU000325_01093</name>
</gene>
<dbReference type="PRINTS" id="PR00099">
    <property type="entry name" value="CPSGATASE"/>
</dbReference>
<comment type="caution">
    <text evidence="3">The sequence shown here is derived from an EMBL/GenBank/DDBJ whole genome shotgun (WGS) entry which is preliminary data.</text>
</comment>
<dbReference type="GO" id="GO:0046654">
    <property type="term" value="P:tetrahydrofolate biosynthetic process"/>
    <property type="evidence" value="ECO:0007669"/>
    <property type="project" value="TreeGrafter"/>
</dbReference>
<dbReference type="GO" id="GO:0004049">
    <property type="term" value="F:anthranilate synthase activity"/>
    <property type="evidence" value="ECO:0007669"/>
    <property type="project" value="TreeGrafter"/>
</dbReference>
<feature type="domain" description="Glutamine amidotransferase" evidence="2">
    <location>
        <begin position="36"/>
        <end position="222"/>
    </location>
</feature>